<feature type="domain" description="Enoyl reductase (ER)" evidence="3">
    <location>
        <begin position="10"/>
        <end position="320"/>
    </location>
</feature>
<dbReference type="Gene3D" id="3.40.50.720">
    <property type="entry name" value="NAD(P)-binding Rossmann-like Domain"/>
    <property type="match status" value="1"/>
</dbReference>
<evidence type="ECO:0000313" key="4">
    <source>
        <dbReference type="EMBL" id="QBD81111.1"/>
    </source>
</evidence>
<keyword evidence="1" id="KW-0521">NADP</keyword>
<sequence length="323" mass="33985">MKAAVLHNFGEVPRFEDFPDPIPGKDEILVTVKAVALENIDRALASGTHYASRQLVPRLPAIVGLHGIAMSDDGQLVGCAGLHPPYGAMAEKAVISQTNQAPIPAGVDAATAATVPASALTALFPLKGGAKLQAGETVLINGATGFSGKLAVQVARLLGAERVIGTGREAAQLAQLHELGADAVIDLSQAEADVLKAFKREAGTSGYQVILDYIWGHPTELLLEALTPQEISFAKHRVRLVQIGEKAGPRISLAAEALRTSGLEILGAGAGLTPEVLAEGTQQVWEWIKAGKLRAEIEQVPLCDIESAWQRSDVHGKRIVIVP</sequence>
<evidence type="ECO:0000259" key="3">
    <source>
        <dbReference type="SMART" id="SM00829"/>
    </source>
</evidence>
<dbReference type="InterPro" id="IPR020843">
    <property type="entry name" value="ER"/>
</dbReference>
<dbReference type="Proteomes" id="UP000290365">
    <property type="component" value="Chromosome"/>
</dbReference>
<dbReference type="AlphaFoldDB" id="A0A4V0YZW2"/>
<dbReference type="PANTHER" id="PTHR48106">
    <property type="entry name" value="QUINONE OXIDOREDUCTASE PIG3-RELATED"/>
    <property type="match status" value="1"/>
</dbReference>
<organism evidence="4 5">
    <name type="scientific">Ktedonosporobacter rubrisoli</name>
    <dbReference type="NCBI Taxonomy" id="2509675"/>
    <lineage>
        <taxon>Bacteria</taxon>
        <taxon>Bacillati</taxon>
        <taxon>Chloroflexota</taxon>
        <taxon>Ktedonobacteria</taxon>
        <taxon>Ktedonobacterales</taxon>
        <taxon>Ktedonosporobacteraceae</taxon>
        <taxon>Ktedonosporobacter</taxon>
    </lineage>
</organism>
<dbReference type="SMART" id="SM00829">
    <property type="entry name" value="PKS_ER"/>
    <property type="match status" value="1"/>
</dbReference>
<keyword evidence="5" id="KW-1185">Reference proteome</keyword>
<evidence type="ECO:0000256" key="2">
    <source>
        <dbReference type="ARBA" id="ARBA00023002"/>
    </source>
</evidence>
<protein>
    <submittedName>
        <fullName evidence="4">Zinc-binding alcohol dehydrogenase family protein</fullName>
    </submittedName>
</protein>
<dbReference type="SUPFAM" id="SSF51735">
    <property type="entry name" value="NAD(P)-binding Rossmann-fold domains"/>
    <property type="match status" value="1"/>
</dbReference>
<dbReference type="RefSeq" id="WP_129892173.1">
    <property type="nucleotide sequence ID" value="NZ_CP035758.1"/>
</dbReference>
<dbReference type="InterPro" id="IPR011032">
    <property type="entry name" value="GroES-like_sf"/>
</dbReference>
<keyword evidence="2" id="KW-0560">Oxidoreductase</keyword>
<dbReference type="InterPro" id="IPR013149">
    <property type="entry name" value="ADH-like_C"/>
</dbReference>
<evidence type="ECO:0000313" key="5">
    <source>
        <dbReference type="Proteomes" id="UP000290365"/>
    </source>
</evidence>
<dbReference type="InterPro" id="IPR036291">
    <property type="entry name" value="NAD(P)-bd_dom_sf"/>
</dbReference>
<dbReference type="Gene3D" id="3.90.180.10">
    <property type="entry name" value="Medium-chain alcohol dehydrogenases, catalytic domain"/>
    <property type="match status" value="1"/>
</dbReference>
<dbReference type="SUPFAM" id="SSF50129">
    <property type="entry name" value="GroES-like"/>
    <property type="match status" value="1"/>
</dbReference>
<gene>
    <name evidence="4" type="ORF">EPA93_36125</name>
</gene>
<dbReference type="GO" id="GO:0070402">
    <property type="term" value="F:NADPH binding"/>
    <property type="evidence" value="ECO:0007669"/>
    <property type="project" value="TreeGrafter"/>
</dbReference>
<dbReference type="Pfam" id="PF00107">
    <property type="entry name" value="ADH_zinc_N"/>
    <property type="match status" value="1"/>
</dbReference>
<dbReference type="OrthoDB" id="9787435at2"/>
<proteinExistence type="predicted"/>
<accession>A0A4V0YZW2</accession>
<dbReference type="KEGG" id="kbs:EPA93_36125"/>
<reference evidence="4 5" key="1">
    <citation type="submission" date="2019-01" db="EMBL/GenBank/DDBJ databases">
        <title>Ktedonosporobacter rubrisoli SCAWS-G2.</title>
        <authorList>
            <person name="Huang Y."/>
            <person name="Yan B."/>
        </authorList>
    </citation>
    <scope>NUCLEOTIDE SEQUENCE [LARGE SCALE GENOMIC DNA]</scope>
    <source>
        <strain evidence="4 5">SCAWS-G2</strain>
    </source>
</reference>
<name>A0A4V0YZW2_KTERU</name>
<evidence type="ECO:0000256" key="1">
    <source>
        <dbReference type="ARBA" id="ARBA00022857"/>
    </source>
</evidence>
<dbReference type="GO" id="GO:0016651">
    <property type="term" value="F:oxidoreductase activity, acting on NAD(P)H"/>
    <property type="evidence" value="ECO:0007669"/>
    <property type="project" value="TreeGrafter"/>
</dbReference>
<dbReference type="EMBL" id="CP035758">
    <property type="protein sequence ID" value="QBD81111.1"/>
    <property type="molecule type" value="Genomic_DNA"/>
</dbReference>